<keyword evidence="2" id="KW-0238">DNA-binding</keyword>
<dbReference type="PROSITE" id="PS50949">
    <property type="entry name" value="HTH_GNTR"/>
    <property type="match status" value="1"/>
</dbReference>
<dbReference type="EMBL" id="JBHUHO010000048">
    <property type="protein sequence ID" value="MFD2117924.1"/>
    <property type="molecule type" value="Genomic_DNA"/>
</dbReference>
<dbReference type="Pfam" id="PF13377">
    <property type="entry name" value="Peripla_BP_3"/>
    <property type="match status" value="1"/>
</dbReference>
<sequence>MKSKSVPKYMQLKKELQQLIQSSTIKPDEQLPTEFAIAEQFQCSRQTVRQAIGLLENEGLVYRIQGKGTFVARQKYNSAIDHRTVGMMTTYITDYIFPHIVRGAEAELRERSYQLLLASTDNNKQKEQESLSLFLQKQLSGLIIEPTKSAQTNLNLSAYLTLNQLDIPVVMINAHYPELPFPYVAVNDQLGSTMATDHLIELGHSKIVGIFKHDDLQGIERLKGFIGAHQSRHSPLLPQYVITYETDEIQHAIEMVQSLLRSETAPTAIVCYNDDLAVQLIEAARQLHITVPDQLSIVSFDDSSLATALQLTTITHPKEELGKKAAQLLLELIDKKSQAAVQSYVFTPTLIIRGSTKPLQHT</sequence>
<comment type="caution">
    <text evidence="5">The sequence shown here is derived from an EMBL/GenBank/DDBJ whole genome shotgun (WGS) entry which is preliminary data.</text>
</comment>
<dbReference type="PANTHER" id="PTHR30146">
    <property type="entry name" value="LACI-RELATED TRANSCRIPTIONAL REPRESSOR"/>
    <property type="match status" value="1"/>
</dbReference>
<dbReference type="CDD" id="cd07377">
    <property type="entry name" value="WHTH_GntR"/>
    <property type="match status" value="1"/>
</dbReference>
<dbReference type="RefSeq" id="WP_377775340.1">
    <property type="nucleotide sequence ID" value="NZ_JBHUHO010000048.1"/>
</dbReference>
<name>A0ABW4YQC1_9BACL</name>
<accession>A0ABW4YQC1</accession>
<protein>
    <submittedName>
        <fullName evidence="5">GntR family transcriptional regulator</fullName>
    </submittedName>
</protein>
<dbReference type="InterPro" id="IPR036390">
    <property type="entry name" value="WH_DNA-bd_sf"/>
</dbReference>
<feature type="domain" description="HTH gntR-type" evidence="4">
    <location>
        <begin position="6"/>
        <end position="74"/>
    </location>
</feature>
<organism evidence="5 6">
    <name type="scientific">Paenibacillus yanchengensis</name>
    <dbReference type="NCBI Taxonomy" id="2035833"/>
    <lineage>
        <taxon>Bacteria</taxon>
        <taxon>Bacillati</taxon>
        <taxon>Bacillota</taxon>
        <taxon>Bacilli</taxon>
        <taxon>Bacillales</taxon>
        <taxon>Paenibacillaceae</taxon>
        <taxon>Paenibacillus</taxon>
    </lineage>
</organism>
<dbReference type="SUPFAM" id="SSF53822">
    <property type="entry name" value="Periplasmic binding protein-like I"/>
    <property type="match status" value="1"/>
</dbReference>
<dbReference type="CDD" id="cd01541">
    <property type="entry name" value="PBP1_AraR"/>
    <property type="match status" value="1"/>
</dbReference>
<dbReference type="InterPro" id="IPR000524">
    <property type="entry name" value="Tscrpt_reg_HTH_GntR"/>
</dbReference>
<dbReference type="Proteomes" id="UP001597362">
    <property type="component" value="Unassembled WGS sequence"/>
</dbReference>
<dbReference type="InterPro" id="IPR028082">
    <property type="entry name" value="Peripla_BP_I"/>
</dbReference>
<reference evidence="6" key="1">
    <citation type="journal article" date="2019" name="Int. J. Syst. Evol. Microbiol.">
        <title>The Global Catalogue of Microorganisms (GCM) 10K type strain sequencing project: providing services to taxonomists for standard genome sequencing and annotation.</title>
        <authorList>
            <consortium name="The Broad Institute Genomics Platform"/>
            <consortium name="The Broad Institute Genome Sequencing Center for Infectious Disease"/>
            <person name="Wu L."/>
            <person name="Ma J."/>
        </authorList>
    </citation>
    <scope>NUCLEOTIDE SEQUENCE [LARGE SCALE GENOMIC DNA]</scope>
    <source>
        <strain evidence="6">GH52</strain>
    </source>
</reference>
<evidence type="ECO:0000259" key="4">
    <source>
        <dbReference type="PROSITE" id="PS50949"/>
    </source>
</evidence>
<dbReference type="InterPro" id="IPR046335">
    <property type="entry name" value="LacI/GalR-like_sensor"/>
</dbReference>
<evidence type="ECO:0000256" key="3">
    <source>
        <dbReference type="ARBA" id="ARBA00023163"/>
    </source>
</evidence>
<dbReference type="InterPro" id="IPR033532">
    <property type="entry name" value="AraR_ligand_bind_dom"/>
</dbReference>
<evidence type="ECO:0000256" key="1">
    <source>
        <dbReference type="ARBA" id="ARBA00023015"/>
    </source>
</evidence>
<dbReference type="InterPro" id="IPR036388">
    <property type="entry name" value="WH-like_DNA-bd_sf"/>
</dbReference>
<proteinExistence type="predicted"/>
<dbReference type="PANTHER" id="PTHR30146:SF150">
    <property type="entry name" value="ARABINOSE METABOLISM TRANSCRIPTIONAL REPRESSOR"/>
    <property type="match status" value="1"/>
</dbReference>
<dbReference type="Gene3D" id="3.40.50.2300">
    <property type="match status" value="2"/>
</dbReference>
<evidence type="ECO:0000313" key="6">
    <source>
        <dbReference type="Proteomes" id="UP001597362"/>
    </source>
</evidence>
<dbReference type="SMART" id="SM00345">
    <property type="entry name" value="HTH_GNTR"/>
    <property type="match status" value="1"/>
</dbReference>
<keyword evidence="1" id="KW-0805">Transcription regulation</keyword>
<dbReference type="PRINTS" id="PR00035">
    <property type="entry name" value="HTHGNTR"/>
</dbReference>
<evidence type="ECO:0000313" key="5">
    <source>
        <dbReference type="EMBL" id="MFD2117924.1"/>
    </source>
</evidence>
<dbReference type="Pfam" id="PF00392">
    <property type="entry name" value="GntR"/>
    <property type="match status" value="1"/>
</dbReference>
<gene>
    <name evidence="5" type="ORF">ACFSJH_19510</name>
</gene>
<keyword evidence="3" id="KW-0804">Transcription</keyword>
<evidence type="ECO:0000256" key="2">
    <source>
        <dbReference type="ARBA" id="ARBA00023125"/>
    </source>
</evidence>
<dbReference type="SUPFAM" id="SSF46785">
    <property type="entry name" value="Winged helix' DNA-binding domain"/>
    <property type="match status" value="1"/>
</dbReference>
<keyword evidence="6" id="KW-1185">Reference proteome</keyword>
<dbReference type="Gene3D" id="1.10.10.10">
    <property type="entry name" value="Winged helix-like DNA-binding domain superfamily/Winged helix DNA-binding domain"/>
    <property type="match status" value="1"/>
</dbReference>